<gene>
    <name evidence="1" type="ORF">GSTUAT00000668001</name>
</gene>
<keyword evidence="2" id="KW-1185">Reference proteome</keyword>
<dbReference type="EMBL" id="LN890949">
    <property type="protein sequence ID" value="CUS15202.1"/>
    <property type="molecule type" value="Genomic_DNA"/>
</dbReference>
<dbReference type="Proteomes" id="UP001412239">
    <property type="component" value="Unassembled WGS sequence"/>
</dbReference>
<organism evidence="1 2">
    <name type="scientific">Tuber aestivum</name>
    <name type="common">summer truffle</name>
    <dbReference type="NCBI Taxonomy" id="59557"/>
    <lineage>
        <taxon>Eukaryota</taxon>
        <taxon>Fungi</taxon>
        <taxon>Dikarya</taxon>
        <taxon>Ascomycota</taxon>
        <taxon>Pezizomycotina</taxon>
        <taxon>Pezizomycetes</taxon>
        <taxon>Pezizales</taxon>
        <taxon>Tuberaceae</taxon>
        <taxon>Tuber</taxon>
    </lineage>
</organism>
<evidence type="ECO:0000313" key="2">
    <source>
        <dbReference type="Proteomes" id="UP001412239"/>
    </source>
</evidence>
<name>A0A292Q5X7_9PEZI</name>
<evidence type="ECO:0000313" key="1">
    <source>
        <dbReference type="EMBL" id="CUS15202.1"/>
    </source>
</evidence>
<protein>
    <submittedName>
        <fullName evidence="1">Uncharacterized protein</fullName>
    </submittedName>
</protein>
<dbReference type="AlphaFoldDB" id="A0A292Q5X7"/>
<sequence length="60" mass="6735">MKVSFSSTFPPKPLSITVSHILDFSNFIQTRADVTHIFPYQNPFSYNQGESACSRGPRAL</sequence>
<accession>A0A292Q5X7</accession>
<proteinExistence type="predicted"/>
<reference evidence="1" key="1">
    <citation type="submission" date="2015-10" db="EMBL/GenBank/DDBJ databases">
        <authorList>
            <person name="Regsiter A."/>
            <person name="william w."/>
        </authorList>
    </citation>
    <scope>NUCLEOTIDE SEQUENCE</scope>
    <source>
        <strain evidence="1">Montdore</strain>
    </source>
</reference>